<comment type="caution">
    <text evidence="2">The sequence shown here is derived from an EMBL/GenBank/DDBJ whole genome shotgun (WGS) entry which is preliminary data.</text>
</comment>
<dbReference type="Proteomes" id="UP000823937">
    <property type="component" value="Unassembled WGS sequence"/>
</dbReference>
<protein>
    <submittedName>
        <fullName evidence="2">Outer spore coat protein CotE</fullName>
    </submittedName>
</protein>
<dbReference type="Pfam" id="PF10628">
    <property type="entry name" value="CotE"/>
    <property type="match status" value="1"/>
</dbReference>
<accession>A0A9D1PMJ9</accession>
<name>A0A9D1PMJ9_9BACI</name>
<feature type="compositionally biased region" description="Polar residues" evidence="1">
    <location>
        <begin position="115"/>
        <end position="129"/>
    </location>
</feature>
<dbReference type="EMBL" id="DXHX01000080">
    <property type="protein sequence ID" value="HIV74510.1"/>
    <property type="molecule type" value="Genomic_DNA"/>
</dbReference>
<proteinExistence type="predicted"/>
<feature type="region of interest" description="Disordered" evidence="1">
    <location>
        <begin position="101"/>
        <end position="129"/>
    </location>
</feature>
<reference evidence="2" key="1">
    <citation type="journal article" date="2021" name="PeerJ">
        <title>Extensive microbial diversity within the chicken gut microbiome revealed by metagenomics and culture.</title>
        <authorList>
            <person name="Gilroy R."/>
            <person name="Ravi A."/>
            <person name="Getino M."/>
            <person name="Pursley I."/>
            <person name="Horton D.L."/>
            <person name="Alikhan N.F."/>
            <person name="Baker D."/>
            <person name="Gharbi K."/>
            <person name="Hall N."/>
            <person name="Watson M."/>
            <person name="Adriaenssens E.M."/>
            <person name="Foster-Nyarko E."/>
            <person name="Jarju S."/>
            <person name="Secka A."/>
            <person name="Antonio M."/>
            <person name="Oren A."/>
            <person name="Chaudhuri R.R."/>
            <person name="La Ragione R."/>
            <person name="Hildebrand F."/>
            <person name="Pallen M.J."/>
        </authorList>
    </citation>
    <scope>NUCLEOTIDE SEQUENCE</scope>
    <source>
        <strain evidence="2">CHK169-2315</strain>
    </source>
</reference>
<evidence type="ECO:0000313" key="3">
    <source>
        <dbReference type="Proteomes" id="UP000823937"/>
    </source>
</evidence>
<evidence type="ECO:0000313" key="2">
    <source>
        <dbReference type="EMBL" id="HIV74510.1"/>
    </source>
</evidence>
<sequence>KIVEVKGSYDIHVWYAYNDHMKTTVISENVPYCIDVNLSKEDEHCLENSCRDILAKVEKQPTCLQCKINDAKNISVDVALSFIVNVIGEMKVHVKVEPVKRKQDDHVRDYRGKQTYDTFQERPSQSPFK</sequence>
<evidence type="ECO:0000256" key="1">
    <source>
        <dbReference type="SAM" id="MobiDB-lite"/>
    </source>
</evidence>
<feature type="compositionally biased region" description="Basic and acidic residues" evidence="1">
    <location>
        <begin position="101"/>
        <end position="114"/>
    </location>
</feature>
<reference evidence="2" key="2">
    <citation type="submission" date="2021-04" db="EMBL/GenBank/DDBJ databases">
        <authorList>
            <person name="Gilroy R."/>
        </authorList>
    </citation>
    <scope>NUCLEOTIDE SEQUENCE</scope>
    <source>
        <strain evidence="2">CHK169-2315</strain>
    </source>
</reference>
<keyword evidence="2" id="KW-0946">Virion</keyword>
<gene>
    <name evidence="2" type="ORF">H9895_05430</name>
</gene>
<organism evidence="2 3">
    <name type="scientific">Candidatus Pseudogracilibacillus intestinigallinarum</name>
    <dbReference type="NCBI Taxonomy" id="2838742"/>
    <lineage>
        <taxon>Bacteria</taxon>
        <taxon>Bacillati</taxon>
        <taxon>Bacillota</taxon>
        <taxon>Bacilli</taxon>
        <taxon>Bacillales</taxon>
        <taxon>Bacillaceae</taxon>
        <taxon>Pseudogracilibacillus</taxon>
    </lineage>
</organism>
<feature type="non-terminal residue" evidence="2">
    <location>
        <position position="1"/>
    </location>
</feature>
<dbReference type="InterPro" id="IPR018901">
    <property type="entry name" value="Spore_coat_CotE"/>
</dbReference>
<keyword evidence="2" id="KW-0167">Capsid protein</keyword>
<dbReference type="AlphaFoldDB" id="A0A9D1PMJ9"/>